<protein>
    <submittedName>
        <fullName evidence="1">Uncharacterized protein</fullName>
    </submittedName>
</protein>
<sequence length="55" mass="6153">MCKATSQIPMTGPAALPDRHMFGADIPIHVPSEKYAAYELKCRRYAETNKIVCNN</sequence>
<dbReference type="KEGG" id="sfh:SFHH103_06657"/>
<organism evidence="1 2">
    <name type="scientific">Sinorhizobium fredii (strain HH103)</name>
    <dbReference type="NCBI Taxonomy" id="1117943"/>
    <lineage>
        <taxon>Bacteria</taxon>
        <taxon>Pseudomonadati</taxon>
        <taxon>Pseudomonadota</taxon>
        <taxon>Alphaproteobacteria</taxon>
        <taxon>Hyphomicrobiales</taxon>
        <taxon>Rhizobiaceae</taxon>
        <taxon>Sinorhizobium/Ensifer group</taxon>
        <taxon>Sinorhizobium</taxon>
    </lineage>
</organism>
<dbReference type="EMBL" id="HE616899">
    <property type="protein sequence ID" value="CCF01115.1"/>
    <property type="molecule type" value="Genomic_DNA"/>
</dbReference>
<evidence type="ECO:0000313" key="1">
    <source>
        <dbReference type="EMBL" id="CCF01115.1"/>
    </source>
</evidence>
<dbReference type="Proteomes" id="UP000007735">
    <property type="component" value="Plasmid pSfHH103e"/>
</dbReference>
<proteinExistence type="predicted"/>
<gene>
    <name evidence="1" type="ordered locus">SFHH103_06657</name>
</gene>
<reference evidence="1 2" key="1">
    <citation type="journal article" date="2012" name="J. Bacteriol.">
        <title>Genome sequence of the soybean symbiont Sinorhizobium fredii HH103.</title>
        <authorList>
            <person name="Weidner S."/>
            <person name="Becker A."/>
            <person name="Bonilla I."/>
            <person name="Jaenicke S."/>
            <person name="Lloret J."/>
            <person name="Margaret I."/>
            <person name="Puhler A."/>
            <person name="Ruiz-Sainz J.E."/>
            <person name="Schneiker-Bekel S."/>
            <person name="Szczepanowski R."/>
            <person name="Vinardell J.M."/>
            <person name="Zehner S."/>
            <person name="Gottfert M."/>
        </authorList>
    </citation>
    <scope>NUCLEOTIDE SEQUENCE [LARGE SCALE GENOMIC DNA]</scope>
    <source>
        <strain evidence="1 2">HH103</strain>
        <plasmid evidence="2">pSfHH103e</plasmid>
    </source>
</reference>
<name>G9AJ83_SINF1</name>
<geneLocation type="plasmid" evidence="1 2">
    <name>pSfHH103e</name>
</geneLocation>
<dbReference type="AlphaFoldDB" id="G9AJ83"/>
<dbReference type="HOGENOM" id="CLU_3029227_0_0_5"/>
<evidence type="ECO:0000313" key="2">
    <source>
        <dbReference type="Proteomes" id="UP000007735"/>
    </source>
</evidence>
<keyword evidence="1" id="KW-0614">Plasmid</keyword>
<accession>G9AJ83</accession>